<dbReference type="GO" id="GO:0009055">
    <property type="term" value="F:electron transfer activity"/>
    <property type="evidence" value="ECO:0007669"/>
    <property type="project" value="InterPro"/>
</dbReference>
<keyword evidence="5" id="KW-0813">Transport</keyword>
<dbReference type="SUPFAM" id="SSF52402">
    <property type="entry name" value="Adenine nucleotide alpha hydrolases-like"/>
    <property type="match status" value="1"/>
</dbReference>
<evidence type="ECO:0000256" key="7">
    <source>
        <dbReference type="ARBA" id="ARBA00025649"/>
    </source>
</evidence>
<evidence type="ECO:0000256" key="3">
    <source>
        <dbReference type="ARBA" id="ARBA00011355"/>
    </source>
</evidence>
<keyword evidence="10" id="KW-1185">Reference proteome</keyword>
<dbReference type="Proteomes" id="UP000019222">
    <property type="component" value="Chromosome"/>
</dbReference>
<dbReference type="CDD" id="cd01714">
    <property type="entry name" value="ETF_beta"/>
    <property type="match status" value="1"/>
</dbReference>
<dbReference type="EMBL" id="CP004353">
    <property type="protein sequence ID" value="AHI22293.1"/>
    <property type="molecule type" value="Genomic_DNA"/>
</dbReference>
<dbReference type="PANTHER" id="PTHR21294">
    <property type="entry name" value="ELECTRON TRANSFER FLAVOPROTEIN BETA-SUBUNIT"/>
    <property type="match status" value="1"/>
</dbReference>
<dbReference type="GO" id="GO:0005829">
    <property type="term" value="C:cytosol"/>
    <property type="evidence" value="ECO:0007669"/>
    <property type="project" value="TreeGrafter"/>
</dbReference>
<comment type="cofactor">
    <cofactor evidence="1">
        <name>FAD</name>
        <dbReference type="ChEBI" id="CHEBI:57692"/>
    </cofactor>
</comment>
<comment type="similarity">
    <text evidence="2">Belongs to the ETF beta-subunit/FixA family.</text>
</comment>
<dbReference type="Pfam" id="PF01012">
    <property type="entry name" value="ETF"/>
    <property type="match status" value="1"/>
</dbReference>
<protein>
    <recommendedName>
        <fullName evidence="4">Electron transfer flavoprotein subunit beta</fullName>
    </recommendedName>
</protein>
<evidence type="ECO:0000256" key="6">
    <source>
        <dbReference type="ARBA" id="ARBA00022982"/>
    </source>
</evidence>
<comment type="function">
    <text evidence="7">The electron transfer flavoprotein serves as a specific electron acceptor for other dehydrogenases. It transfers the electrons to the main respiratory chain via ETF-ubiquinone oxidoreductase (ETF dehydrogenase).</text>
</comment>
<evidence type="ECO:0000256" key="1">
    <source>
        <dbReference type="ARBA" id="ARBA00001974"/>
    </source>
</evidence>
<name>W5Y708_9CORY</name>
<dbReference type="PATRIC" id="fig|1224164.3.peg.897"/>
<evidence type="ECO:0000256" key="5">
    <source>
        <dbReference type="ARBA" id="ARBA00022448"/>
    </source>
</evidence>
<dbReference type="PIRSF" id="PIRSF000090">
    <property type="entry name" value="Beta-ETF"/>
    <property type="match status" value="1"/>
</dbReference>
<organism evidence="9 10">
    <name type="scientific">Corynebacterium vitaeruminis DSM 20294</name>
    <dbReference type="NCBI Taxonomy" id="1224164"/>
    <lineage>
        <taxon>Bacteria</taxon>
        <taxon>Bacillati</taxon>
        <taxon>Actinomycetota</taxon>
        <taxon>Actinomycetes</taxon>
        <taxon>Mycobacteriales</taxon>
        <taxon>Corynebacteriaceae</taxon>
        <taxon>Corynebacterium</taxon>
    </lineage>
</organism>
<dbReference type="InterPro" id="IPR014730">
    <property type="entry name" value="ETF_a/b_N"/>
</dbReference>
<sequence length="257" mass="26879">MRIVVLVKEVPDTFGERKVSLETGLTDREACDPVLDEICERAVEAALTLAGTGEHSVHLMSMSPESAASSIRKGLAMGAESAVHICDPALLGADLSLTAEVLAKAIEKEGFDLVIAGNLSTDGNGGMVPAMIAEWLDRPHLTHLSALEATATTVSGTRAGDDGDSQVTAELPAVVSITEAFPDARFPNFKGIMAAKKKPFGTLTLADLGIDAQDFSIPRAIMTEVAERPPRAAGVKVTDDGTAAAQLADYLAQNKLI</sequence>
<evidence type="ECO:0000256" key="4">
    <source>
        <dbReference type="ARBA" id="ARBA00016797"/>
    </source>
</evidence>
<dbReference type="PANTHER" id="PTHR21294:SF8">
    <property type="entry name" value="ELECTRON TRANSFER FLAVOPROTEIN SUBUNIT BETA"/>
    <property type="match status" value="1"/>
</dbReference>
<comment type="subunit">
    <text evidence="3">Heterodimer of an alpha and a beta subunit.</text>
</comment>
<dbReference type="InterPro" id="IPR012255">
    <property type="entry name" value="ETF_b"/>
</dbReference>
<dbReference type="HOGENOM" id="CLU_060196_2_0_11"/>
<reference evidence="9 10" key="1">
    <citation type="submission" date="2013-02" db="EMBL/GenBank/DDBJ databases">
        <title>The complete genome sequence of Corynebacterium vitaeruminis DSM 20294.</title>
        <authorList>
            <person name="Ruckert C."/>
            <person name="Albersmeier A."/>
            <person name="Kalinowski J."/>
        </authorList>
    </citation>
    <scope>NUCLEOTIDE SEQUENCE [LARGE SCALE GENOMIC DNA]</scope>
    <source>
        <strain evidence="10">ATCC 10234</strain>
    </source>
</reference>
<evidence type="ECO:0000313" key="9">
    <source>
        <dbReference type="EMBL" id="AHI22293.1"/>
    </source>
</evidence>
<dbReference type="InterPro" id="IPR014729">
    <property type="entry name" value="Rossmann-like_a/b/a_fold"/>
</dbReference>
<proteinExistence type="inferred from homology"/>
<evidence type="ECO:0000313" key="10">
    <source>
        <dbReference type="Proteomes" id="UP000019222"/>
    </source>
</evidence>
<dbReference type="Gene3D" id="3.40.50.620">
    <property type="entry name" value="HUPs"/>
    <property type="match status" value="1"/>
</dbReference>
<accession>W5Y708</accession>
<dbReference type="STRING" id="1224164.B843_04520"/>
<dbReference type="InterPro" id="IPR033948">
    <property type="entry name" value="ETF_beta_N"/>
</dbReference>
<gene>
    <name evidence="9" type="ORF">B843_04520</name>
</gene>
<dbReference type="KEGG" id="cvt:B843_04520"/>
<evidence type="ECO:0000256" key="2">
    <source>
        <dbReference type="ARBA" id="ARBA00007557"/>
    </source>
</evidence>
<dbReference type="eggNOG" id="COG2086">
    <property type="taxonomic scope" value="Bacteria"/>
</dbReference>
<dbReference type="SMART" id="SM00893">
    <property type="entry name" value="ETF"/>
    <property type="match status" value="1"/>
</dbReference>
<dbReference type="RefSeq" id="WP_025252334.1">
    <property type="nucleotide sequence ID" value="NZ_CP004353.1"/>
</dbReference>
<keyword evidence="6" id="KW-0249">Electron transport</keyword>
<evidence type="ECO:0000259" key="8">
    <source>
        <dbReference type="SMART" id="SM00893"/>
    </source>
</evidence>
<dbReference type="AlphaFoldDB" id="W5Y708"/>
<feature type="domain" description="Electron transfer flavoprotein alpha/beta-subunit N-terminal" evidence="8">
    <location>
        <begin position="23"/>
        <end position="212"/>
    </location>
</feature>